<keyword evidence="1" id="KW-0472">Membrane</keyword>
<gene>
    <name evidence="2" type="ORF">GCM10011352_41880</name>
</gene>
<keyword evidence="1" id="KW-1133">Transmembrane helix</keyword>
<comment type="caution">
    <text evidence="2">The sequence shown here is derived from an EMBL/GenBank/DDBJ whole genome shotgun (WGS) entry which is preliminary data.</text>
</comment>
<feature type="transmembrane region" description="Helical" evidence="1">
    <location>
        <begin position="125"/>
        <end position="145"/>
    </location>
</feature>
<feature type="transmembrane region" description="Helical" evidence="1">
    <location>
        <begin position="7"/>
        <end position="24"/>
    </location>
</feature>
<evidence type="ECO:0000256" key="1">
    <source>
        <dbReference type="SAM" id="Phobius"/>
    </source>
</evidence>
<name>A0ABQ1KZ82_9GAMM</name>
<proteinExistence type="predicted"/>
<sequence>MRLIRFVGIIQLVGIVFLALFGLLEKDFESLIYVFLVLISSLLLVFLRKPAITFSIVLNIITTPIFISNSFQYAVIPPTAIYYLNTHHELKFIGNKTKTDKKVKFIFSFVGIAFIRLYGGSILGYGINFLNILNVVLLVLGRRYPDILRSKKSPMAVRRRLRVR</sequence>
<dbReference type="RefSeq" id="WP_188752093.1">
    <property type="nucleotide sequence ID" value="NZ_BMIJ01000011.1"/>
</dbReference>
<keyword evidence="1" id="KW-0812">Transmembrane</keyword>
<reference evidence="3" key="1">
    <citation type="journal article" date="2019" name="Int. J. Syst. Evol. Microbiol.">
        <title>The Global Catalogue of Microorganisms (GCM) 10K type strain sequencing project: providing services to taxonomists for standard genome sequencing and annotation.</title>
        <authorList>
            <consortium name="The Broad Institute Genomics Platform"/>
            <consortium name="The Broad Institute Genome Sequencing Center for Infectious Disease"/>
            <person name="Wu L."/>
            <person name="Ma J."/>
        </authorList>
    </citation>
    <scope>NUCLEOTIDE SEQUENCE [LARGE SCALE GENOMIC DNA]</scope>
    <source>
        <strain evidence="3">CGMCC 1.15341</strain>
    </source>
</reference>
<evidence type="ECO:0000313" key="3">
    <source>
        <dbReference type="Proteomes" id="UP000629025"/>
    </source>
</evidence>
<dbReference type="EMBL" id="BMIJ01000011">
    <property type="protein sequence ID" value="GGC11002.1"/>
    <property type="molecule type" value="Genomic_DNA"/>
</dbReference>
<evidence type="ECO:0000313" key="2">
    <source>
        <dbReference type="EMBL" id="GGC11002.1"/>
    </source>
</evidence>
<accession>A0ABQ1KZ82</accession>
<keyword evidence="3" id="KW-1185">Reference proteome</keyword>
<protein>
    <submittedName>
        <fullName evidence="2">Uncharacterized protein</fullName>
    </submittedName>
</protein>
<organism evidence="2 3">
    <name type="scientific">Marinobacterium zhoushanense</name>
    <dbReference type="NCBI Taxonomy" id="1679163"/>
    <lineage>
        <taxon>Bacteria</taxon>
        <taxon>Pseudomonadati</taxon>
        <taxon>Pseudomonadota</taxon>
        <taxon>Gammaproteobacteria</taxon>
        <taxon>Oceanospirillales</taxon>
        <taxon>Oceanospirillaceae</taxon>
        <taxon>Marinobacterium</taxon>
    </lineage>
</organism>
<dbReference type="Proteomes" id="UP000629025">
    <property type="component" value="Unassembled WGS sequence"/>
</dbReference>
<feature type="transmembrane region" description="Helical" evidence="1">
    <location>
        <begin position="30"/>
        <end position="47"/>
    </location>
</feature>